<dbReference type="SUPFAM" id="SSF53474">
    <property type="entry name" value="alpha/beta-Hydrolases"/>
    <property type="match status" value="1"/>
</dbReference>
<organism evidence="2 3">
    <name type="scientific">Perkinsus chesapeaki</name>
    <name type="common">Clam parasite</name>
    <name type="synonym">Perkinsus andrewsi</name>
    <dbReference type="NCBI Taxonomy" id="330153"/>
    <lineage>
        <taxon>Eukaryota</taxon>
        <taxon>Sar</taxon>
        <taxon>Alveolata</taxon>
        <taxon>Perkinsozoa</taxon>
        <taxon>Perkinsea</taxon>
        <taxon>Perkinsida</taxon>
        <taxon>Perkinsidae</taxon>
        <taxon>Perkinsus</taxon>
    </lineage>
</organism>
<comment type="caution">
    <text evidence="2">The sequence shown here is derived from an EMBL/GenBank/DDBJ whole genome shotgun (WGS) entry which is preliminary data.</text>
</comment>
<dbReference type="OrthoDB" id="446723at2759"/>
<dbReference type="Proteomes" id="UP000591131">
    <property type="component" value="Unassembled WGS sequence"/>
</dbReference>
<dbReference type="EMBL" id="JAAPAO010000327">
    <property type="protein sequence ID" value="KAF4663103.1"/>
    <property type="molecule type" value="Genomic_DNA"/>
</dbReference>
<dbReference type="AlphaFoldDB" id="A0A7J6LV10"/>
<dbReference type="InterPro" id="IPR029058">
    <property type="entry name" value="AB_hydrolase_fold"/>
</dbReference>
<feature type="domain" description="AB hydrolase-1" evidence="1">
    <location>
        <begin position="56"/>
        <end position="165"/>
    </location>
</feature>
<dbReference type="Gene3D" id="3.40.50.1820">
    <property type="entry name" value="alpha/beta hydrolase"/>
    <property type="match status" value="1"/>
</dbReference>
<proteinExistence type="predicted"/>
<accession>A0A7J6LV10</accession>
<evidence type="ECO:0000313" key="3">
    <source>
        <dbReference type="Proteomes" id="UP000591131"/>
    </source>
</evidence>
<evidence type="ECO:0000259" key="1">
    <source>
        <dbReference type="Pfam" id="PF00561"/>
    </source>
</evidence>
<evidence type="ECO:0000313" key="2">
    <source>
        <dbReference type="EMBL" id="KAF4663103.1"/>
    </source>
</evidence>
<dbReference type="Pfam" id="PF00561">
    <property type="entry name" value="Abhydrolase_1"/>
    <property type="match status" value="1"/>
</dbReference>
<reference evidence="2 3" key="1">
    <citation type="submission" date="2020-04" db="EMBL/GenBank/DDBJ databases">
        <title>Perkinsus chesapeaki whole genome sequence.</title>
        <authorList>
            <person name="Bogema D.R."/>
        </authorList>
    </citation>
    <scope>NUCLEOTIDE SEQUENCE [LARGE SCALE GENOMIC DNA]</scope>
    <source>
        <strain evidence="2">ATCC PRA-425</strain>
    </source>
</reference>
<sequence>MITARFGPVQELPYFVAIQGQQYNQVAFVVPPVTNRPTRRTLWLLLGGNAMLAKDWLTFVEGIRRRDTTGTLDRATFLLVDYPGYGESDGPLPTPDTINTIVNTALETLLNKEASHQYETVNILGHSLGGAVALRLANERIRLESTAKVRSVVTSATFVSLAAMIRSIAGVPLSIGKMLASHEWSSIDNIVNLKYAKVDVILVHGEQDEIVPYYQGVELSKQTNAPLFTHPTAKHNNILEMWISKYSEIMANVSGAKL</sequence>
<dbReference type="InterPro" id="IPR000073">
    <property type="entry name" value="AB_hydrolase_1"/>
</dbReference>
<protein>
    <recommendedName>
        <fullName evidence="1">AB hydrolase-1 domain-containing protein</fullName>
    </recommendedName>
</protein>
<name>A0A7J6LV10_PERCH</name>
<dbReference type="PANTHER" id="PTHR12277">
    <property type="entry name" value="ALPHA/BETA HYDROLASE DOMAIN-CONTAINING PROTEIN"/>
    <property type="match status" value="1"/>
</dbReference>
<gene>
    <name evidence="2" type="ORF">FOL47_005902</name>
</gene>
<keyword evidence="3" id="KW-1185">Reference proteome</keyword>